<evidence type="ECO:0000256" key="4">
    <source>
        <dbReference type="ARBA" id="ARBA00022617"/>
    </source>
</evidence>
<evidence type="ECO:0000256" key="8">
    <source>
        <dbReference type="ARBA" id="ARBA00023002"/>
    </source>
</evidence>
<dbReference type="PANTHER" id="PTHR47955">
    <property type="entry name" value="CYTOCHROME P450 FAMILY 71 PROTEIN"/>
    <property type="match status" value="1"/>
</dbReference>
<evidence type="ECO:0000256" key="5">
    <source>
        <dbReference type="ARBA" id="ARBA00022692"/>
    </source>
</evidence>
<evidence type="ECO:0000256" key="13">
    <source>
        <dbReference type="RuleBase" id="RU000461"/>
    </source>
</evidence>
<dbReference type="GO" id="GO:0016705">
    <property type="term" value="F:oxidoreductase activity, acting on paired donors, with incorporation or reduction of molecular oxygen"/>
    <property type="evidence" value="ECO:0007669"/>
    <property type="project" value="InterPro"/>
</dbReference>
<gene>
    <name evidence="15" type="ORF">G2W53_031594</name>
</gene>
<protein>
    <submittedName>
        <fullName evidence="15">Cytochrome P450 83B1</fullName>
    </submittedName>
</protein>
<keyword evidence="10 13" id="KW-0503">Monooxygenase</keyword>
<evidence type="ECO:0000256" key="10">
    <source>
        <dbReference type="ARBA" id="ARBA00023033"/>
    </source>
</evidence>
<comment type="caution">
    <text evidence="15">The sequence shown here is derived from an EMBL/GenBank/DDBJ whole genome shotgun (WGS) entry which is preliminary data.</text>
</comment>
<evidence type="ECO:0000256" key="11">
    <source>
        <dbReference type="ARBA" id="ARBA00023136"/>
    </source>
</evidence>
<evidence type="ECO:0000256" key="9">
    <source>
        <dbReference type="ARBA" id="ARBA00023004"/>
    </source>
</evidence>
<dbReference type="GO" id="GO:0005506">
    <property type="term" value="F:iron ion binding"/>
    <property type="evidence" value="ECO:0007669"/>
    <property type="project" value="InterPro"/>
</dbReference>
<dbReference type="PRINTS" id="PR00463">
    <property type="entry name" value="EP450I"/>
</dbReference>
<keyword evidence="4 12" id="KW-0349">Heme</keyword>
<dbReference type="PROSITE" id="PS00086">
    <property type="entry name" value="CYTOCHROME_P450"/>
    <property type="match status" value="1"/>
</dbReference>
<evidence type="ECO:0000256" key="2">
    <source>
        <dbReference type="ARBA" id="ARBA00004167"/>
    </source>
</evidence>
<sequence>MMGDTALLALILCSLIFVLLFIHRKRTRATLSLPPGPPGLPLIGNFLHFHNSAPHRHLCHLSNHYGPLMSLRLGMKPALIVSSARMATQIMKTHDLTFATRPSLLGQQKLSYNGLDLAFAPYTHSWKEMKKLSVLHFFNSRRIHSFSPVREDEVMRMITKISQSHTRLINLSETSMSFTSSLICRMAFGKRYEEDQQGNERSRFHGLLNEAQAMMAEFFFSDYIPCLAWVDRLTGLLWRLDNTFNQLDMFYEQVIQDHLNPTKSNSKSNQQDIIDIFLGIIDAHDNSLPFHLTMDHLKALLMNIVVAGTDTGAAIIVWVMTLLMKNPKEMKKAQDEIRSVYGEKDFIREEDIQRLPYLKAIVKETLRLFPPTPLLLPRESMQKCNIEGYEIQPKTLVFVNVWAIGRDPETWEDAEEFNPERFFKCEIDFKGQDFELIPFGAGRRMCPAIQMGMVAVHLALANLLHSFDWDLPDGVRKENIDTQVKPGLTMHKKYDLCLLAHNHIKTTTI</sequence>
<dbReference type="SUPFAM" id="SSF48264">
    <property type="entry name" value="Cytochrome P450"/>
    <property type="match status" value="1"/>
</dbReference>
<dbReference type="Gene3D" id="1.10.630.10">
    <property type="entry name" value="Cytochrome P450"/>
    <property type="match status" value="1"/>
</dbReference>
<dbReference type="InterPro" id="IPR001128">
    <property type="entry name" value="Cyt_P450"/>
</dbReference>
<keyword evidence="11 14" id="KW-0472">Membrane</keyword>
<dbReference type="OrthoDB" id="2789670at2759"/>
<dbReference type="PRINTS" id="PR00385">
    <property type="entry name" value="P450"/>
</dbReference>
<feature type="transmembrane region" description="Helical" evidence="14">
    <location>
        <begin position="300"/>
        <end position="323"/>
    </location>
</feature>
<evidence type="ECO:0000256" key="7">
    <source>
        <dbReference type="ARBA" id="ARBA00022989"/>
    </source>
</evidence>
<dbReference type="GO" id="GO:0020037">
    <property type="term" value="F:heme binding"/>
    <property type="evidence" value="ECO:0007669"/>
    <property type="project" value="InterPro"/>
</dbReference>
<keyword evidence="9 12" id="KW-0408">Iron</keyword>
<keyword evidence="5 14" id="KW-0812">Transmembrane</keyword>
<evidence type="ECO:0000313" key="16">
    <source>
        <dbReference type="Proteomes" id="UP000634136"/>
    </source>
</evidence>
<evidence type="ECO:0000256" key="12">
    <source>
        <dbReference type="PIRSR" id="PIRSR602401-1"/>
    </source>
</evidence>
<reference evidence="15" key="1">
    <citation type="submission" date="2020-09" db="EMBL/GenBank/DDBJ databases">
        <title>Genome-Enabled Discovery of Anthraquinone Biosynthesis in Senna tora.</title>
        <authorList>
            <person name="Kang S.-H."/>
            <person name="Pandey R.P."/>
            <person name="Lee C.-M."/>
            <person name="Sim J.-S."/>
            <person name="Jeong J.-T."/>
            <person name="Choi B.-S."/>
            <person name="Jung M."/>
            <person name="Ginzburg D."/>
            <person name="Zhao K."/>
            <person name="Won S.Y."/>
            <person name="Oh T.-J."/>
            <person name="Yu Y."/>
            <person name="Kim N.-H."/>
            <person name="Lee O.R."/>
            <person name="Lee T.-H."/>
            <person name="Bashyal P."/>
            <person name="Kim T.-S."/>
            <person name="Lee W.-H."/>
            <person name="Kawkins C."/>
            <person name="Kim C.-K."/>
            <person name="Kim J.S."/>
            <person name="Ahn B.O."/>
            <person name="Rhee S.Y."/>
            <person name="Sohng J.K."/>
        </authorList>
    </citation>
    <scope>NUCLEOTIDE SEQUENCE</scope>
    <source>
        <tissue evidence="15">Leaf</tissue>
    </source>
</reference>
<evidence type="ECO:0000256" key="1">
    <source>
        <dbReference type="ARBA" id="ARBA00001971"/>
    </source>
</evidence>
<dbReference type="FunFam" id="1.10.630.10:FF:000011">
    <property type="entry name" value="Cytochrome P450 83B1"/>
    <property type="match status" value="1"/>
</dbReference>
<comment type="cofactor">
    <cofactor evidence="1 12">
        <name>heme</name>
        <dbReference type="ChEBI" id="CHEBI:30413"/>
    </cofactor>
</comment>
<keyword evidence="6 12" id="KW-0479">Metal-binding</keyword>
<dbReference type="InterPro" id="IPR036396">
    <property type="entry name" value="Cyt_P450_sf"/>
</dbReference>
<comment type="similarity">
    <text evidence="3 13">Belongs to the cytochrome P450 family.</text>
</comment>
<evidence type="ECO:0000256" key="14">
    <source>
        <dbReference type="SAM" id="Phobius"/>
    </source>
</evidence>
<dbReference type="InterPro" id="IPR017972">
    <property type="entry name" value="Cyt_P450_CS"/>
</dbReference>
<evidence type="ECO:0000256" key="6">
    <source>
        <dbReference type="ARBA" id="ARBA00022723"/>
    </source>
</evidence>
<organism evidence="15 16">
    <name type="scientific">Senna tora</name>
    <dbReference type="NCBI Taxonomy" id="362788"/>
    <lineage>
        <taxon>Eukaryota</taxon>
        <taxon>Viridiplantae</taxon>
        <taxon>Streptophyta</taxon>
        <taxon>Embryophyta</taxon>
        <taxon>Tracheophyta</taxon>
        <taxon>Spermatophyta</taxon>
        <taxon>Magnoliopsida</taxon>
        <taxon>eudicotyledons</taxon>
        <taxon>Gunneridae</taxon>
        <taxon>Pentapetalae</taxon>
        <taxon>rosids</taxon>
        <taxon>fabids</taxon>
        <taxon>Fabales</taxon>
        <taxon>Fabaceae</taxon>
        <taxon>Caesalpinioideae</taxon>
        <taxon>Cassia clade</taxon>
        <taxon>Senna</taxon>
    </lineage>
</organism>
<dbReference type="Proteomes" id="UP000634136">
    <property type="component" value="Unassembled WGS sequence"/>
</dbReference>
<dbReference type="InterPro" id="IPR002401">
    <property type="entry name" value="Cyt_P450_E_grp-I"/>
</dbReference>
<proteinExistence type="inferred from homology"/>
<name>A0A834WBW7_9FABA</name>
<evidence type="ECO:0000313" key="15">
    <source>
        <dbReference type="EMBL" id="KAF7817625.1"/>
    </source>
</evidence>
<dbReference type="EMBL" id="JAAIUW010000009">
    <property type="protein sequence ID" value="KAF7817625.1"/>
    <property type="molecule type" value="Genomic_DNA"/>
</dbReference>
<dbReference type="GO" id="GO:0016020">
    <property type="term" value="C:membrane"/>
    <property type="evidence" value="ECO:0007669"/>
    <property type="project" value="UniProtKB-SubCell"/>
</dbReference>
<keyword evidence="8 13" id="KW-0560">Oxidoreductase</keyword>
<dbReference type="GO" id="GO:0004497">
    <property type="term" value="F:monooxygenase activity"/>
    <property type="evidence" value="ECO:0007669"/>
    <property type="project" value="UniProtKB-KW"/>
</dbReference>
<dbReference type="Pfam" id="PF00067">
    <property type="entry name" value="p450"/>
    <property type="match status" value="1"/>
</dbReference>
<keyword evidence="7 14" id="KW-1133">Transmembrane helix</keyword>
<dbReference type="CDD" id="cd11072">
    <property type="entry name" value="CYP71-like"/>
    <property type="match status" value="1"/>
</dbReference>
<comment type="subcellular location">
    <subcellularLocation>
        <location evidence="2">Membrane</location>
        <topology evidence="2">Single-pass membrane protein</topology>
    </subcellularLocation>
</comment>
<accession>A0A834WBW7</accession>
<dbReference type="PANTHER" id="PTHR47955:SF22">
    <property type="entry name" value="CYTOCHROME P450 83B1-LIKE"/>
    <property type="match status" value="1"/>
</dbReference>
<keyword evidence="16" id="KW-1185">Reference proteome</keyword>
<dbReference type="AlphaFoldDB" id="A0A834WBW7"/>
<evidence type="ECO:0000256" key="3">
    <source>
        <dbReference type="ARBA" id="ARBA00010617"/>
    </source>
</evidence>
<feature type="binding site" description="axial binding residue" evidence="12">
    <location>
        <position position="446"/>
    </location>
    <ligand>
        <name>heme</name>
        <dbReference type="ChEBI" id="CHEBI:30413"/>
    </ligand>
    <ligandPart>
        <name>Fe</name>
        <dbReference type="ChEBI" id="CHEBI:18248"/>
    </ligandPart>
</feature>